<evidence type="ECO:0000313" key="2">
    <source>
        <dbReference type="Proteomes" id="UP000663879"/>
    </source>
</evidence>
<dbReference type="EMBL" id="CAJNOC010002093">
    <property type="protein sequence ID" value="CAF0911983.1"/>
    <property type="molecule type" value="Genomic_DNA"/>
</dbReference>
<keyword evidence="2" id="KW-1185">Reference proteome</keyword>
<dbReference type="Proteomes" id="UP000663879">
    <property type="component" value="Unassembled WGS sequence"/>
</dbReference>
<dbReference type="AlphaFoldDB" id="A0A814AGV4"/>
<comment type="caution">
    <text evidence="1">The sequence shown here is derived from an EMBL/GenBank/DDBJ whole genome shotgun (WGS) entry which is preliminary data.</text>
</comment>
<organism evidence="1 2">
    <name type="scientific">Brachionus calyciflorus</name>
    <dbReference type="NCBI Taxonomy" id="104777"/>
    <lineage>
        <taxon>Eukaryota</taxon>
        <taxon>Metazoa</taxon>
        <taxon>Spiralia</taxon>
        <taxon>Gnathifera</taxon>
        <taxon>Rotifera</taxon>
        <taxon>Eurotatoria</taxon>
        <taxon>Monogononta</taxon>
        <taxon>Pseudotrocha</taxon>
        <taxon>Ploima</taxon>
        <taxon>Brachionidae</taxon>
        <taxon>Brachionus</taxon>
    </lineage>
</organism>
<protein>
    <submittedName>
        <fullName evidence="1">Uncharacterized protein</fullName>
    </submittedName>
</protein>
<accession>A0A814AGV4</accession>
<reference evidence="1" key="1">
    <citation type="submission" date="2021-02" db="EMBL/GenBank/DDBJ databases">
        <authorList>
            <person name="Nowell W R."/>
        </authorList>
    </citation>
    <scope>NUCLEOTIDE SEQUENCE</scope>
    <source>
        <strain evidence="1">Ploen Becks lab</strain>
    </source>
</reference>
<name>A0A814AGV4_9BILA</name>
<sequence>MDRNFFNQLYWNRNSQYPQYPQQYSYPSFNENIPYGYTYDQTNYPNYSNQWISNSQPVNYDYWSQAPTYPNYYFNTQGHSNSRSYYPPEPYYKNNNNFTYYSNLYNRDTQLEPRYPPVSYRNTSLAYPLALNSFGSELDQVKFPSTIYRNNNNNTSLNYPLNFNNFDTEPEVKFPLNSLRSNTTANDNNSSGLVNSSSIKILDRESDGKFPLFSSYLVNDIYKRPVDYFKYIEFSGKIEEKPDTLINVSHSNNNELKSNFAQNLVHNKNVLVSSRQINNRENTLILDGTNGNDTQSLIVSEQTSMQDESTKNMMPTRGFTFIIHDHYDFITKNKLKSNDFQRITNNLSKVD</sequence>
<evidence type="ECO:0000313" key="1">
    <source>
        <dbReference type="EMBL" id="CAF0911983.1"/>
    </source>
</evidence>
<gene>
    <name evidence="1" type="ORF">OXX778_LOCUS11953</name>
</gene>
<proteinExistence type="predicted"/>